<dbReference type="EMBL" id="DUTF01000221">
    <property type="protein sequence ID" value="HHY26962.1"/>
    <property type="molecule type" value="Genomic_DNA"/>
</dbReference>
<feature type="domain" description="RNA polymerase sigma-70 region 2" evidence="5">
    <location>
        <begin position="20"/>
        <end position="89"/>
    </location>
</feature>
<name>A0A7C6Z4K9_9FIRM</name>
<dbReference type="Gene3D" id="1.10.1740.10">
    <property type="match status" value="1"/>
</dbReference>
<dbReference type="InterPro" id="IPR013324">
    <property type="entry name" value="RNA_pol_sigma_r3/r4-like"/>
</dbReference>
<dbReference type="SUPFAM" id="SSF88946">
    <property type="entry name" value="Sigma2 domain of RNA polymerase sigma factors"/>
    <property type="match status" value="1"/>
</dbReference>
<dbReference type="Pfam" id="PF08281">
    <property type="entry name" value="Sigma70_r4_2"/>
    <property type="match status" value="1"/>
</dbReference>
<evidence type="ECO:0000256" key="3">
    <source>
        <dbReference type="ARBA" id="ARBA00023082"/>
    </source>
</evidence>
<dbReference type="InterPro" id="IPR013249">
    <property type="entry name" value="RNA_pol_sigma70_r4_t2"/>
</dbReference>
<organism evidence="7 8">
    <name type="scientific">Desulfitobacterium dehalogenans</name>
    <dbReference type="NCBI Taxonomy" id="36854"/>
    <lineage>
        <taxon>Bacteria</taxon>
        <taxon>Bacillati</taxon>
        <taxon>Bacillota</taxon>
        <taxon>Clostridia</taxon>
        <taxon>Eubacteriales</taxon>
        <taxon>Desulfitobacteriaceae</taxon>
        <taxon>Desulfitobacterium</taxon>
    </lineage>
</organism>
<dbReference type="GO" id="GO:0003677">
    <property type="term" value="F:DNA binding"/>
    <property type="evidence" value="ECO:0007669"/>
    <property type="project" value="InterPro"/>
</dbReference>
<keyword evidence="4" id="KW-0804">Transcription</keyword>
<gene>
    <name evidence="7" type="ORF">GX523_09525</name>
</gene>
<dbReference type="InterPro" id="IPR036388">
    <property type="entry name" value="WH-like_DNA-bd_sf"/>
</dbReference>
<evidence type="ECO:0000256" key="1">
    <source>
        <dbReference type="ARBA" id="ARBA00010641"/>
    </source>
</evidence>
<keyword evidence="3" id="KW-0731">Sigma factor</keyword>
<keyword evidence="2" id="KW-0805">Transcription regulation</keyword>
<comment type="similarity">
    <text evidence="1">Belongs to the sigma-70 factor family. ECF subfamily.</text>
</comment>
<dbReference type="PANTHER" id="PTHR43133:SF60">
    <property type="entry name" value="RNA POLYMERASE SIGMA FACTOR SIGV"/>
    <property type="match status" value="1"/>
</dbReference>
<evidence type="ECO:0000259" key="6">
    <source>
        <dbReference type="Pfam" id="PF08281"/>
    </source>
</evidence>
<evidence type="ECO:0000259" key="5">
    <source>
        <dbReference type="Pfam" id="PF04542"/>
    </source>
</evidence>
<dbReference type="Gene3D" id="1.10.10.10">
    <property type="entry name" value="Winged helix-like DNA-binding domain superfamily/Winged helix DNA-binding domain"/>
    <property type="match status" value="1"/>
</dbReference>
<dbReference type="Proteomes" id="UP000553059">
    <property type="component" value="Unassembled WGS sequence"/>
</dbReference>
<dbReference type="AlphaFoldDB" id="A0A7C6Z4K9"/>
<dbReference type="SUPFAM" id="SSF88659">
    <property type="entry name" value="Sigma3 and sigma4 domains of RNA polymerase sigma factors"/>
    <property type="match status" value="1"/>
</dbReference>
<dbReference type="PANTHER" id="PTHR43133">
    <property type="entry name" value="RNA POLYMERASE ECF-TYPE SIGMA FACTO"/>
    <property type="match status" value="1"/>
</dbReference>
<evidence type="ECO:0000313" key="7">
    <source>
        <dbReference type="EMBL" id="HHY26962.1"/>
    </source>
</evidence>
<evidence type="ECO:0000313" key="8">
    <source>
        <dbReference type="Proteomes" id="UP000553059"/>
    </source>
</evidence>
<dbReference type="InterPro" id="IPR013325">
    <property type="entry name" value="RNA_pol_sigma_r2"/>
</dbReference>
<dbReference type="NCBIfam" id="TIGR02937">
    <property type="entry name" value="sigma70-ECF"/>
    <property type="match status" value="1"/>
</dbReference>
<evidence type="ECO:0000256" key="2">
    <source>
        <dbReference type="ARBA" id="ARBA00023015"/>
    </source>
</evidence>
<dbReference type="CDD" id="cd06171">
    <property type="entry name" value="Sigma70_r4"/>
    <property type="match status" value="1"/>
</dbReference>
<protein>
    <submittedName>
        <fullName evidence="7">RNA polymerase sigma factor</fullName>
    </submittedName>
</protein>
<evidence type="ECO:0000256" key="4">
    <source>
        <dbReference type="ARBA" id="ARBA00023163"/>
    </source>
</evidence>
<dbReference type="InterPro" id="IPR007627">
    <property type="entry name" value="RNA_pol_sigma70_r2"/>
</dbReference>
<dbReference type="GO" id="GO:0016987">
    <property type="term" value="F:sigma factor activity"/>
    <property type="evidence" value="ECO:0007669"/>
    <property type="project" value="UniProtKB-KW"/>
</dbReference>
<comment type="caution">
    <text evidence="7">The sequence shown here is derived from an EMBL/GenBank/DDBJ whole genome shotgun (WGS) entry which is preliminary data.</text>
</comment>
<feature type="domain" description="RNA polymerase sigma factor 70 region 4 type 2" evidence="6">
    <location>
        <begin position="121"/>
        <end position="172"/>
    </location>
</feature>
<accession>A0A7C6Z4K9</accession>
<reference evidence="7 8" key="1">
    <citation type="journal article" date="2020" name="Biotechnol. Biofuels">
        <title>New insights from the biogas microbiome by comprehensive genome-resolved metagenomics of nearly 1600 species originating from multiple anaerobic digesters.</title>
        <authorList>
            <person name="Campanaro S."/>
            <person name="Treu L."/>
            <person name="Rodriguez-R L.M."/>
            <person name="Kovalovszki A."/>
            <person name="Ziels R.M."/>
            <person name="Maus I."/>
            <person name="Zhu X."/>
            <person name="Kougias P.G."/>
            <person name="Basile A."/>
            <person name="Luo G."/>
            <person name="Schluter A."/>
            <person name="Konstantinidis K.T."/>
            <person name="Angelidaki I."/>
        </authorList>
    </citation>
    <scope>NUCLEOTIDE SEQUENCE [LARGE SCALE GENOMIC DNA]</scope>
    <source>
        <strain evidence="7">AS05jafATM_4</strain>
    </source>
</reference>
<dbReference type="InterPro" id="IPR014284">
    <property type="entry name" value="RNA_pol_sigma-70_dom"/>
</dbReference>
<dbReference type="InterPro" id="IPR039425">
    <property type="entry name" value="RNA_pol_sigma-70-like"/>
</dbReference>
<sequence>MLIALAFIHNKKSHSQLETLYRDHASPMYKVAYGILKDEHLAEDAVQDAFINISRNLDKIMSAGCNKPGALCVIIVRNTAINSYRRRKKQYSMAMEEIEEHISEPGPSVEDIILDNEAFTRVTELIKELSPSYADILSLKLYYHYNDEEISRMLNITPGNVRTRLYRARKSLLKLLSQEQEGRHHE</sequence>
<dbReference type="GO" id="GO:0006352">
    <property type="term" value="P:DNA-templated transcription initiation"/>
    <property type="evidence" value="ECO:0007669"/>
    <property type="project" value="InterPro"/>
</dbReference>
<dbReference type="Pfam" id="PF04542">
    <property type="entry name" value="Sigma70_r2"/>
    <property type="match status" value="1"/>
</dbReference>
<proteinExistence type="inferred from homology"/>